<proteinExistence type="predicted"/>
<sequence>MHYRSKSGSLREFLNDYDSIINNTNQAIQSNERTAESGYRSESTTYEESFSTTRYSDFATPEHSLPVKNTSYSSSNPTITVHFPGDSSITTETTISSTTAITKVANGSKFPENNNTPRASVSPVPSISSPIVSNTETTTTKSGAIVSALTQQFEMNTSKQSIDESISSRPISGNQWSPK</sequence>
<gene>
    <name evidence="2" type="ORF">LOAG_18779</name>
</gene>
<dbReference type="OMA" id="GENFLMG"/>
<accession>A0A1S0UE26</accession>
<dbReference type="InParanoid" id="A0A1S0UE26"/>
<protein>
    <submittedName>
        <fullName evidence="2">Uncharacterized protein</fullName>
    </submittedName>
</protein>
<feature type="compositionally biased region" description="Low complexity" evidence="1">
    <location>
        <begin position="120"/>
        <end position="133"/>
    </location>
</feature>
<reference evidence="2" key="1">
    <citation type="submission" date="2012-04" db="EMBL/GenBank/DDBJ databases">
        <title>The Genome Sequence of Loa loa.</title>
        <authorList>
            <consortium name="The Broad Institute Genome Sequencing Platform"/>
            <consortium name="Broad Institute Genome Sequencing Center for Infectious Disease"/>
            <person name="Nutman T.B."/>
            <person name="Fink D.L."/>
            <person name="Russ C."/>
            <person name="Young S."/>
            <person name="Zeng Q."/>
            <person name="Gargeya S."/>
            <person name="Alvarado L."/>
            <person name="Berlin A."/>
            <person name="Chapman S.B."/>
            <person name="Chen Z."/>
            <person name="Freedman E."/>
            <person name="Gellesch M."/>
            <person name="Goldberg J."/>
            <person name="Griggs A."/>
            <person name="Gujja S."/>
            <person name="Heilman E.R."/>
            <person name="Heiman D."/>
            <person name="Howarth C."/>
            <person name="Mehta T."/>
            <person name="Neiman D."/>
            <person name="Pearson M."/>
            <person name="Roberts A."/>
            <person name="Saif S."/>
            <person name="Shea T."/>
            <person name="Shenoy N."/>
            <person name="Sisk P."/>
            <person name="Stolte C."/>
            <person name="Sykes S."/>
            <person name="White J."/>
            <person name="Yandava C."/>
            <person name="Haas B."/>
            <person name="Henn M.R."/>
            <person name="Nusbaum C."/>
            <person name="Birren B."/>
        </authorList>
    </citation>
    <scope>NUCLEOTIDE SEQUENCE [LARGE SCALE GENOMIC DNA]</scope>
</reference>
<organism evidence="2">
    <name type="scientific">Loa loa</name>
    <name type="common">Eye worm</name>
    <name type="synonym">Filaria loa</name>
    <dbReference type="NCBI Taxonomy" id="7209"/>
    <lineage>
        <taxon>Eukaryota</taxon>
        <taxon>Metazoa</taxon>
        <taxon>Ecdysozoa</taxon>
        <taxon>Nematoda</taxon>
        <taxon>Chromadorea</taxon>
        <taxon>Rhabditida</taxon>
        <taxon>Spirurina</taxon>
        <taxon>Spiruromorpha</taxon>
        <taxon>Filarioidea</taxon>
        <taxon>Onchocercidae</taxon>
        <taxon>Loa</taxon>
    </lineage>
</organism>
<feature type="region of interest" description="Disordered" evidence="1">
    <location>
        <begin position="156"/>
        <end position="179"/>
    </location>
</feature>
<dbReference type="RefSeq" id="XP_020304773.1">
    <property type="nucleotide sequence ID" value="XM_020451442.1"/>
</dbReference>
<dbReference type="CTD" id="9951379"/>
<evidence type="ECO:0000256" key="1">
    <source>
        <dbReference type="SAM" id="MobiDB-lite"/>
    </source>
</evidence>
<dbReference type="KEGG" id="loa:LOAG_18779"/>
<evidence type="ECO:0000313" key="2">
    <source>
        <dbReference type="EMBL" id="EJD73825.1"/>
    </source>
</evidence>
<dbReference type="AlphaFoldDB" id="A0A1S0UE26"/>
<dbReference type="EMBL" id="JH712587">
    <property type="protein sequence ID" value="EJD73825.1"/>
    <property type="molecule type" value="Genomic_DNA"/>
</dbReference>
<feature type="non-terminal residue" evidence="2">
    <location>
        <position position="179"/>
    </location>
</feature>
<dbReference type="GeneID" id="9951379"/>
<dbReference type="OrthoDB" id="5875644at2759"/>
<feature type="region of interest" description="Disordered" evidence="1">
    <location>
        <begin position="106"/>
        <end position="140"/>
    </location>
</feature>
<name>A0A1S0UE26_LOALO</name>